<gene>
    <name evidence="1" type="ORF">P7K49_031918</name>
</gene>
<sequence length="51" mass="5920">PPPPTPAPQRRISVLRAWVRRVREPNLRGSPSPERRCVWAERPDRLRALGL</sequence>
<evidence type="ECO:0000313" key="1">
    <source>
        <dbReference type="EMBL" id="KAK2090661.1"/>
    </source>
</evidence>
<keyword evidence="2" id="KW-1185">Reference proteome</keyword>
<protein>
    <submittedName>
        <fullName evidence="1">Uncharacterized protein</fullName>
    </submittedName>
</protein>
<reference evidence="1 2" key="1">
    <citation type="submission" date="2023-05" db="EMBL/GenBank/DDBJ databases">
        <title>B98-5 Cell Line De Novo Hybrid Assembly: An Optical Mapping Approach.</title>
        <authorList>
            <person name="Kananen K."/>
            <person name="Auerbach J.A."/>
            <person name="Kautto E."/>
            <person name="Blachly J.S."/>
        </authorList>
    </citation>
    <scope>NUCLEOTIDE SEQUENCE [LARGE SCALE GENOMIC DNA]</scope>
    <source>
        <strain evidence="1">B95-8</strain>
        <tissue evidence="1">Cell line</tissue>
    </source>
</reference>
<feature type="non-terminal residue" evidence="1">
    <location>
        <position position="51"/>
    </location>
</feature>
<organism evidence="1 2">
    <name type="scientific">Saguinus oedipus</name>
    <name type="common">Cotton-top tamarin</name>
    <name type="synonym">Oedipomidas oedipus</name>
    <dbReference type="NCBI Taxonomy" id="9490"/>
    <lineage>
        <taxon>Eukaryota</taxon>
        <taxon>Metazoa</taxon>
        <taxon>Chordata</taxon>
        <taxon>Craniata</taxon>
        <taxon>Vertebrata</taxon>
        <taxon>Euteleostomi</taxon>
        <taxon>Mammalia</taxon>
        <taxon>Eutheria</taxon>
        <taxon>Euarchontoglires</taxon>
        <taxon>Primates</taxon>
        <taxon>Haplorrhini</taxon>
        <taxon>Platyrrhini</taxon>
        <taxon>Cebidae</taxon>
        <taxon>Callitrichinae</taxon>
        <taxon>Saguinus</taxon>
    </lineage>
</organism>
<evidence type="ECO:0000313" key="2">
    <source>
        <dbReference type="Proteomes" id="UP001266305"/>
    </source>
</evidence>
<dbReference type="EMBL" id="JASSZA010000017">
    <property type="protein sequence ID" value="KAK2090661.1"/>
    <property type="molecule type" value="Genomic_DNA"/>
</dbReference>
<name>A0ABQ9U0T3_SAGOE</name>
<proteinExistence type="predicted"/>
<dbReference type="Proteomes" id="UP001266305">
    <property type="component" value="Unassembled WGS sequence"/>
</dbReference>
<feature type="non-terminal residue" evidence="1">
    <location>
        <position position="1"/>
    </location>
</feature>
<comment type="caution">
    <text evidence="1">The sequence shown here is derived from an EMBL/GenBank/DDBJ whole genome shotgun (WGS) entry which is preliminary data.</text>
</comment>
<accession>A0ABQ9U0T3</accession>